<accession>A0A3G8H6V2</accession>
<dbReference type="SUPFAM" id="SSF53448">
    <property type="entry name" value="Nucleotide-diphospho-sugar transferases"/>
    <property type="match status" value="1"/>
</dbReference>
<dbReference type="PANTHER" id="PTHR43646">
    <property type="entry name" value="GLYCOSYLTRANSFERASE"/>
    <property type="match status" value="1"/>
</dbReference>
<evidence type="ECO:0000256" key="1">
    <source>
        <dbReference type="ARBA" id="ARBA00004236"/>
    </source>
</evidence>
<comment type="subcellular location">
    <subcellularLocation>
        <location evidence="1">Cell membrane</location>
    </subcellularLocation>
</comment>
<evidence type="ECO:0000256" key="4">
    <source>
        <dbReference type="ARBA" id="ARBA00022679"/>
    </source>
</evidence>
<keyword evidence="4 7" id="KW-0808">Transferase</keyword>
<evidence type="ECO:0000256" key="3">
    <source>
        <dbReference type="ARBA" id="ARBA00022676"/>
    </source>
</evidence>
<dbReference type="Pfam" id="PF00535">
    <property type="entry name" value="Glycos_transf_2"/>
    <property type="match status" value="1"/>
</dbReference>
<feature type="domain" description="Glycosyltransferase 2-like" evidence="6">
    <location>
        <begin position="4"/>
        <end position="134"/>
    </location>
</feature>
<dbReference type="PANTHER" id="PTHR43646:SF2">
    <property type="entry name" value="GLYCOSYLTRANSFERASE 2-LIKE DOMAIN-CONTAINING PROTEIN"/>
    <property type="match status" value="1"/>
</dbReference>
<dbReference type="Gene3D" id="3.90.550.10">
    <property type="entry name" value="Spore Coat Polysaccharide Biosynthesis Protein SpsA, Chain A"/>
    <property type="match status" value="1"/>
</dbReference>
<dbReference type="Proteomes" id="UP000270411">
    <property type="component" value="Chromosome 2"/>
</dbReference>
<dbReference type="EMBL" id="CP033970">
    <property type="protein sequence ID" value="AZG16303.1"/>
    <property type="molecule type" value="Genomic_DNA"/>
</dbReference>
<evidence type="ECO:0000256" key="5">
    <source>
        <dbReference type="ARBA" id="ARBA00023136"/>
    </source>
</evidence>
<keyword evidence="3" id="KW-0328">Glycosyltransferase</keyword>
<sequence>MIGVVVPVHNEEACLEGCLLALAAAAQHPGLRQEPVMVVLVFDDCTDNSLAIARRHATAQVTCLTIAARNVGMARHTGAEHLLARDARWLAFTDADSRVAPDWLVAQLALCADAVCGLVTVDDWGEHPPHVAARFAARYQRVENHRHIHGANLGVCSRAYRRAGGFPPHASSEDVALVQRLIALEAQIAWSTLPRVVTSARARGRAPAGFADHLAMLATLCADAPPALLPAPAPAPVHSEAALLHTAPPPETAA</sequence>
<dbReference type="AlphaFoldDB" id="A0A3G8H6V2"/>
<evidence type="ECO:0000313" key="8">
    <source>
        <dbReference type="Proteomes" id="UP000270411"/>
    </source>
</evidence>
<gene>
    <name evidence="7" type="ORF">EHF44_23195</name>
</gene>
<proteinExistence type="predicted"/>
<dbReference type="GO" id="GO:0016757">
    <property type="term" value="F:glycosyltransferase activity"/>
    <property type="evidence" value="ECO:0007669"/>
    <property type="project" value="UniProtKB-KW"/>
</dbReference>
<keyword evidence="2" id="KW-1003">Cell membrane</keyword>
<keyword evidence="5" id="KW-0472">Membrane</keyword>
<reference evidence="8" key="1">
    <citation type="submission" date="2018-11" db="EMBL/GenBank/DDBJ databases">
        <title>FDA dAtabase for Regulatory Grade micrObial Sequences (FDA-ARGOS): Supporting development and validation of Infectious Disease Dx tests.</title>
        <authorList>
            <person name="Goldberg B."/>
            <person name="Campos J."/>
            <person name="Tallon L."/>
            <person name="Sadzewicz L."/>
            <person name="Zhao X."/>
            <person name="Vavikolanu K."/>
            <person name="Mehta A."/>
            <person name="Aluvathingal J."/>
            <person name="Nadendla S."/>
            <person name="Geyer C."/>
            <person name="Nandy P."/>
            <person name="Yan Y."/>
            <person name="Sichtig H."/>
        </authorList>
    </citation>
    <scope>NUCLEOTIDE SEQUENCE [LARGE SCALE GENOMIC DNA]</scope>
    <source>
        <strain evidence="8">FDAARGOS_614</strain>
    </source>
</reference>
<name>A0A3G8H6V2_9BURK</name>
<protein>
    <submittedName>
        <fullName evidence="7">Glycosyltransferase</fullName>
    </submittedName>
</protein>
<dbReference type="GO" id="GO:0005886">
    <property type="term" value="C:plasma membrane"/>
    <property type="evidence" value="ECO:0007669"/>
    <property type="project" value="UniProtKB-SubCell"/>
</dbReference>
<dbReference type="InterPro" id="IPR001173">
    <property type="entry name" value="Glyco_trans_2-like"/>
</dbReference>
<evidence type="ECO:0000313" key="7">
    <source>
        <dbReference type="EMBL" id="AZG16303.1"/>
    </source>
</evidence>
<dbReference type="KEGG" id="cpau:EHF44_23195"/>
<dbReference type="InterPro" id="IPR029044">
    <property type="entry name" value="Nucleotide-diphossugar_trans"/>
</dbReference>
<dbReference type="RefSeq" id="WP_124686033.1">
    <property type="nucleotide sequence ID" value="NZ_CP033970.1"/>
</dbReference>
<evidence type="ECO:0000259" key="6">
    <source>
        <dbReference type="Pfam" id="PF00535"/>
    </source>
</evidence>
<dbReference type="OrthoDB" id="9777873at2"/>
<organism evidence="7 8">
    <name type="scientific">Cupriavidus pauculus</name>
    <dbReference type="NCBI Taxonomy" id="82633"/>
    <lineage>
        <taxon>Bacteria</taxon>
        <taxon>Pseudomonadati</taxon>
        <taxon>Pseudomonadota</taxon>
        <taxon>Betaproteobacteria</taxon>
        <taxon>Burkholderiales</taxon>
        <taxon>Burkholderiaceae</taxon>
        <taxon>Cupriavidus</taxon>
    </lineage>
</organism>
<evidence type="ECO:0000256" key="2">
    <source>
        <dbReference type="ARBA" id="ARBA00022475"/>
    </source>
</evidence>